<keyword evidence="5 8" id="KW-0378">Hydrolase</keyword>
<evidence type="ECO:0000256" key="9">
    <source>
        <dbReference type="PIRSR" id="PIRSR001084-1"/>
    </source>
</evidence>
<evidence type="ECO:0000256" key="7">
    <source>
        <dbReference type="ARBA" id="ARBA00023295"/>
    </source>
</evidence>
<dbReference type="Gene3D" id="3.20.20.80">
    <property type="entry name" value="Glycosidases"/>
    <property type="match status" value="1"/>
</dbReference>
<evidence type="ECO:0000256" key="2">
    <source>
        <dbReference type="ARBA" id="ARBA00005940"/>
    </source>
</evidence>
<evidence type="ECO:0000256" key="6">
    <source>
        <dbReference type="ARBA" id="ARBA00022833"/>
    </source>
</evidence>
<feature type="active site" description="Nucleophile" evidence="9">
    <location>
        <position position="304"/>
    </location>
</feature>
<dbReference type="InterPro" id="IPR013739">
    <property type="entry name" value="Beta_galactosidase_C"/>
</dbReference>
<comment type="caution">
    <text evidence="14">The sequence shown here is derived from an EMBL/GenBank/DDBJ whole genome shotgun (WGS) entry which is preliminary data.</text>
</comment>
<dbReference type="RefSeq" id="WP_084913146.1">
    <property type="nucleotide sequence ID" value="NZ_JAJGAR010000003.1"/>
</dbReference>
<dbReference type="GO" id="GO:0004565">
    <property type="term" value="F:beta-galactosidase activity"/>
    <property type="evidence" value="ECO:0007669"/>
    <property type="project" value="UniProtKB-EC"/>
</dbReference>
<proteinExistence type="inferred from homology"/>
<feature type="domain" description="Beta-galactosidase trimerisation" evidence="12">
    <location>
        <begin position="390"/>
        <end position="600"/>
    </location>
</feature>
<dbReference type="EC" id="3.2.1.23" evidence="3 8"/>
<sequence>MSAIYYGVAYYDEYMPEDRLAADISMMKDAGINIVRIAESTWSTLEPQQGEYCFYHIDRVLDAMHEAGIAVIIGTPTYAIPSWLARKHPEVMVTTLKGKEKYGRRQIMDIVSPVFLRYAENIIRVLLEHVHKHPAIVGYQLDNETKHYDNVGPVMQQKFIAHLRERYPDLHQLNKDFGLDYWSNRIDHWEDFPPVENTINASLGCAFSTFQRQTVTDYLAWQSQIVKEYARPEQFITHNFDFEWRGYSYGVQPRVDHFSAAKALTVAGVDIYHPSQEQLTGREISFGGDIARALKQGAGYFVLETEAQGFAQWTPFPGQLRLQAFSHIASGARMVSYWHWHSIHNSFETYWKGLLSHDFSPNPTYLEAKTIGAELATLSDYLEDMKIDNEVAILVSNEAMDAFNWFKPGDAQSNVYNNVFRRFYDALYDSNISVDIINDVNSDTSRYKAIVVPALYAASDALLQRINHYVESGGHALISFKSGFSDENVKVRTQSQPGVIKACCRVSYSQFVLPQDVGLTSQVGDFTLADDERAELWMELLTPDDADKVQVLARYQHPVWGKYAAITESQYGKGSAIYIGCLSSKPVISQLVKRLTQKGSLASCHTAHSFPIIVKKALGRAGKTLTFFFNYSLEPQQITAPENSVCLLGNAPASSNGHQPIEPWGVRVYQSEVESPK</sequence>
<keyword evidence="7 8" id="KW-0326">Glycosidase</keyword>
<keyword evidence="4" id="KW-0479">Metal-binding</keyword>
<comment type="similarity">
    <text evidence="2 8">Belongs to the glycosyl hydrolase 42 family.</text>
</comment>
<dbReference type="STRING" id="1646377.BS640_19075"/>
<comment type="catalytic activity">
    <reaction evidence="1 8">
        <text>Hydrolysis of terminal non-reducing beta-D-galactose residues in beta-D-galactosides.</text>
        <dbReference type="EC" id="3.2.1.23"/>
    </reaction>
</comment>
<reference evidence="14 15" key="1">
    <citation type="journal article" date="2017" name="Int. J. Syst. Evol. Microbiol.">
        <title>Rouxiella badensis sp. nov. and Rouxiella silvae sp. nov. isolated from peat bog soil in Germany and emendation of the genus description.</title>
        <authorList>
            <person name="Le Fleche-Mateos A."/>
            <person name="Kugler J.H."/>
            <person name="Hansen S.H."/>
            <person name="Syldatk C."/>
            <person name="Hausmann R."/>
            <person name="Lomprez F."/>
            <person name="Vandenbogaert M."/>
            <person name="Manuguerra J.C."/>
            <person name="Grimont P.A."/>
        </authorList>
    </citation>
    <scope>NUCLEOTIDE SEQUENCE [LARGE SCALE GENOMIC DNA]</scope>
    <source>
        <strain evidence="14 15">DSM 100043</strain>
    </source>
</reference>
<name>A0A1X0WAX2_9GAMM</name>
<evidence type="ECO:0000256" key="5">
    <source>
        <dbReference type="ARBA" id="ARBA00022801"/>
    </source>
</evidence>
<dbReference type="AlphaFoldDB" id="A0A1X0WAX2"/>
<dbReference type="SUPFAM" id="SSF52317">
    <property type="entry name" value="Class I glutamine amidotransferase-like"/>
    <property type="match status" value="1"/>
</dbReference>
<dbReference type="PIRSF" id="PIRSF001084">
    <property type="entry name" value="B-galactosidase"/>
    <property type="match status" value="1"/>
</dbReference>
<dbReference type="GO" id="GO:0046872">
    <property type="term" value="F:metal ion binding"/>
    <property type="evidence" value="ECO:0007669"/>
    <property type="project" value="UniProtKB-KW"/>
</dbReference>
<gene>
    <name evidence="14" type="ORF">BS640_19075</name>
</gene>
<dbReference type="CDD" id="cd03143">
    <property type="entry name" value="A4_beta-galactosidase_middle_domain"/>
    <property type="match status" value="1"/>
</dbReference>
<evidence type="ECO:0000256" key="10">
    <source>
        <dbReference type="PIRSR" id="PIRSR001084-2"/>
    </source>
</evidence>
<evidence type="ECO:0000256" key="8">
    <source>
        <dbReference type="PIRNR" id="PIRNR001084"/>
    </source>
</evidence>
<protein>
    <recommendedName>
        <fullName evidence="3 8">Beta-galactosidase</fullName>
        <shortName evidence="8">Beta-gal</shortName>
        <ecNumber evidence="3 8">3.2.1.23</ecNumber>
    </recommendedName>
</protein>
<evidence type="ECO:0000259" key="11">
    <source>
        <dbReference type="Pfam" id="PF02449"/>
    </source>
</evidence>
<accession>A0A1X0WAX2</accession>
<evidence type="ECO:0000256" key="4">
    <source>
        <dbReference type="ARBA" id="ARBA00022723"/>
    </source>
</evidence>
<dbReference type="Pfam" id="PF08532">
    <property type="entry name" value="Glyco_hydro_42M"/>
    <property type="match status" value="1"/>
</dbReference>
<dbReference type="EMBL" id="MRWE01000039">
    <property type="protein sequence ID" value="ORJ23914.1"/>
    <property type="molecule type" value="Genomic_DNA"/>
</dbReference>
<dbReference type="PANTHER" id="PTHR36447:SF2">
    <property type="entry name" value="BETA-GALACTOSIDASE YESZ"/>
    <property type="match status" value="1"/>
</dbReference>
<dbReference type="InterPro" id="IPR017853">
    <property type="entry name" value="GH"/>
</dbReference>
<feature type="domain" description="Glycoside hydrolase family 42 N-terminal" evidence="11">
    <location>
        <begin position="10"/>
        <end position="377"/>
    </location>
</feature>
<feature type="active site" description="Proton donor" evidence="9">
    <location>
        <position position="144"/>
    </location>
</feature>
<evidence type="ECO:0000259" key="13">
    <source>
        <dbReference type="Pfam" id="PF08533"/>
    </source>
</evidence>
<dbReference type="InterPro" id="IPR029062">
    <property type="entry name" value="Class_I_gatase-like"/>
</dbReference>
<dbReference type="InterPro" id="IPR013738">
    <property type="entry name" value="Beta_galactosidase_Trimer"/>
</dbReference>
<feature type="binding site" evidence="10">
    <location>
        <position position="313"/>
    </location>
    <ligand>
        <name>substrate</name>
    </ligand>
</feature>
<dbReference type="GO" id="GO:0006012">
    <property type="term" value="P:galactose metabolic process"/>
    <property type="evidence" value="ECO:0007669"/>
    <property type="project" value="InterPro"/>
</dbReference>
<organism evidence="14 15">
    <name type="scientific">Rouxiella badensis</name>
    <dbReference type="NCBI Taxonomy" id="1646377"/>
    <lineage>
        <taxon>Bacteria</taxon>
        <taxon>Pseudomonadati</taxon>
        <taxon>Pseudomonadota</taxon>
        <taxon>Gammaproteobacteria</taxon>
        <taxon>Enterobacterales</taxon>
        <taxon>Yersiniaceae</taxon>
        <taxon>Rouxiella</taxon>
    </lineage>
</organism>
<dbReference type="InterPro" id="IPR003476">
    <property type="entry name" value="Glyco_hydro_42"/>
</dbReference>
<evidence type="ECO:0000256" key="3">
    <source>
        <dbReference type="ARBA" id="ARBA00012756"/>
    </source>
</evidence>
<keyword evidence="6" id="KW-0862">Zinc</keyword>
<dbReference type="GO" id="GO:0009341">
    <property type="term" value="C:beta-galactosidase complex"/>
    <property type="evidence" value="ECO:0007669"/>
    <property type="project" value="InterPro"/>
</dbReference>
<evidence type="ECO:0000313" key="15">
    <source>
        <dbReference type="Proteomes" id="UP000192536"/>
    </source>
</evidence>
<evidence type="ECO:0000259" key="12">
    <source>
        <dbReference type="Pfam" id="PF08532"/>
    </source>
</evidence>
<dbReference type="Gene3D" id="3.40.50.880">
    <property type="match status" value="1"/>
</dbReference>
<dbReference type="PANTHER" id="PTHR36447">
    <property type="entry name" value="BETA-GALACTOSIDASE GANA"/>
    <property type="match status" value="1"/>
</dbReference>
<feature type="binding site" evidence="10">
    <location>
        <position position="143"/>
    </location>
    <ligand>
        <name>substrate</name>
    </ligand>
</feature>
<feature type="domain" description="Beta-galactosidase C-terminal" evidence="13">
    <location>
        <begin position="622"/>
        <end position="670"/>
    </location>
</feature>
<dbReference type="Pfam" id="PF02449">
    <property type="entry name" value="Glyco_hydro_42"/>
    <property type="match status" value="1"/>
</dbReference>
<dbReference type="Proteomes" id="UP000192536">
    <property type="component" value="Unassembled WGS sequence"/>
</dbReference>
<dbReference type="SUPFAM" id="SSF51445">
    <property type="entry name" value="(Trans)glycosidases"/>
    <property type="match status" value="1"/>
</dbReference>
<evidence type="ECO:0000256" key="1">
    <source>
        <dbReference type="ARBA" id="ARBA00001412"/>
    </source>
</evidence>
<feature type="binding site" evidence="10">
    <location>
        <position position="105"/>
    </location>
    <ligand>
        <name>substrate</name>
    </ligand>
</feature>
<evidence type="ECO:0000313" key="14">
    <source>
        <dbReference type="EMBL" id="ORJ23914.1"/>
    </source>
</evidence>
<dbReference type="Pfam" id="PF08533">
    <property type="entry name" value="Glyco_hydro_42C"/>
    <property type="match status" value="1"/>
</dbReference>
<dbReference type="InterPro" id="IPR013529">
    <property type="entry name" value="Glyco_hydro_42_N"/>
</dbReference>
<keyword evidence="15" id="KW-1185">Reference proteome</keyword>